<dbReference type="EMBL" id="CP004025">
    <property type="protein sequence ID" value="AGC44673.1"/>
    <property type="molecule type" value="Genomic_DNA"/>
</dbReference>
<name>L7U9A2_MYXSD</name>
<evidence type="ECO:0000313" key="3">
    <source>
        <dbReference type="Proteomes" id="UP000011131"/>
    </source>
</evidence>
<keyword evidence="3" id="KW-1185">Reference proteome</keyword>
<protein>
    <recommendedName>
        <fullName evidence="4">Zinc-ribbon 15 domain-containing protein</fullName>
    </recommendedName>
</protein>
<accession>L7U9A2</accession>
<dbReference type="KEGG" id="msd:MYSTI_03361"/>
<evidence type="ECO:0008006" key="4">
    <source>
        <dbReference type="Google" id="ProtNLM"/>
    </source>
</evidence>
<sequence length="285" mass="30755">MFIITGSSPKQQVVGERVAPCQDCRQETKHRVHRHYAVKHLFWFPLFSMGTKYVQACTRCNLHSEAPPPEPGSVPLAPLLHRRGFMFPLGLLLLPCVVFPLLGALTSGARSVSTGSGEVPTEVAQPAGFNERFSAQPEDEVVEKKLQALFEEMGMRSVTLEAHSAKVEGHVIRVVTARSSRLKKVSDGDRIRLLEAMEAVADEHFASDEIFLGLQGRLLWGGHSHRGAGESWSRVVDGSTPNPETDALLALQQREGPSAAGAEPDAPVAPSAGTEPVEPSAASAE</sequence>
<feature type="region of interest" description="Disordered" evidence="1">
    <location>
        <begin position="229"/>
        <end position="285"/>
    </location>
</feature>
<dbReference type="STRING" id="1278073.MYSTI_03361"/>
<dbReference type="HOGENOM" id="CLU_1022424_0_0_7"/>
<proteinExistence type="predicted"/>
<dbReference type="AlphaFoldDB" id="L7U9A2"/>
<reference evidence="2 3" key="1">
    <citation type="journal article" date="2013" name="Genome Announc.">
        <title>Complete genome sequence of Myxococcus stipitatus strain DSM 14675, a fruiting myxobacterium.</title>
        <authorList>
            <person name="Huntley S."/>
            <person name="Kneip S."/>
            <person name="Treuner-Lange A."/>
            <person name="Sogaard-Andersen L."/>
        </authorList>
    </citation>
    <scope>NUCLEOTIDE SEQUENCE [LARGE SCALE GENOMIC DNA]</scope>
    <source>
        <strain evidence="3">DSM 14675 / JCM 12634 / Mx s8</strain>
    </source>
</reference>
<evidence type="ECO:0000256" key="1">
    <source>
        <dbReference type="SAM" id="MobiDB-lite"/>
    </source>
</evidence>
<gene>
    <name evidence="2" type="ordered locus">MYSTI_03361</name>
</gene>
<evidence type="ECO:0000313" key="2">
    <source>
        <dbReference type="EMBL" id="AGC44673.1"/>
    </source>
</evidence>
<dbReference type="Proteomes" id="UP000011131">
    <property type="component" value="Chromosome"/>
</dbReference>
<organism evidence="2 3">
    <name type="scientific">Myxococcus stipitatus (strain DSM 14675 / JCM 12634 / Mx s8)</name>
    <dbReference type="NCBI Taxonomy" id="1278073"/>
    <lineage>
        <taxon>Bacteria</taxon>
        <taxon>Pseudomonadati</taxon>
        <taxon>Myxococcota</taxon>
        <taxon>Myxococcia</taxon>
        <taxon>Myxococcales</taxon>
        <taxon>Cystobacterineae</taxon>
        <taxon>Myxococcaceae</taxon>
        <taxon>Myxococcus</taxon>
    </lineage>
</organism>